<comment type="similarity">
    <text evidence="2">Belongs to the MgtC/SapB family.</text>
</comment>
<accession>A0ABQ4GFM1</accession>
<dbReference type="PANTHER" id="PTHR33778">
    <property type="entry name" value="PROTEIN MGTC"/>
    <property type="match status" value="1"/>
</dbReference>
<organism evidence="9 10">
    <name type="scientific">Microbispora siamensis</name>
    <dbReference type="NCBI Taxonomy" id="564413"/>
    <lineage>
        <taxon>Bacteria</taxon>
        <taxon>Bacillati</taxon>
        <taxon>Actinomycetota</taxon>
        <taxon>Actinomycetes</taxon>
        <taxon>Streptosporangiales</taxon>
        <taxon>Streptosporangiaceae</taxon>
        <taxon>Microbispora</taxon>
    </lineage>
</organism>
<dbReference type="Proteomes" id="UP000660454">
    <property type="component" value="Unassembled WGS sequence"/>
</dbReference>
<dbReference type="Pfam" id="PF02308">
    <property type="entry name" value="MgtC"/>
    <property type="match status" value="1"/>
</dbReference>
<name>A0ABQ4GFM1_9ACTN</name>
<keyword evidence="3" id="KW-1003">Cell membrane</keyword>
<dbReference type="PRINTS" id="PR01837">
    <property type="entry name" value="MGTCSAPBPROT"/>
</dbReference>
<dbReference type="InterPro" id="IPR003416">
    <property type="entry name" value="MgtC/SapB/SrpB/YhiD_fam"/>
</dbReference>
<comment type="caution">
    <text evidence="9">The sequence shown here is derived from an EMBL/GenBank/DDBJ whole genome shotgun (WGS) entry which is preliminary data.</text>
</comment>
<feature type="transmembrane region" description="Helical" evidence="7">
    <location>
        <begin position="12"/>
        <end position="32"/>
    </location>
</feature>
<protein>
    <submittedName>
        <fullName evidence="9">Magnesium transport MgtC family protein</fullName>
    </submittedName>
</protein>
<evidence type="ECO:0000256" key="5">
    <source>
        <dbReference type="ARBA" id="ARBA00022989"/>
    </source>
</evidence>
<keyword evidence="6 7" id="KW-0472">Membrane</keyword>
<evidence type="ECO:0000313" key="9">
    <source>
        <dbReference type="EMBL" id="GIH60230.1"/>
    </source>
</evidence>
<comment type="subcellular location">
    <subcellularLocation>
        <location evidence="1">Cell membrane</location>
        <topology evidence="1">Multi-pass membrane protein</topology>
    </subcellularLocation>
</comment>
<feature type="transmembrane region" description="Helical" evidence="7">
    <location>
        <begin position="109"/>
        <end position="128"/>
    </location>
</feature>
<dbReference type="EMBL" id="BOOF01000004">
    <property type="protein sequence ID" value="GIH60230.1"/>
    <property type="molecule type" value="Genomic_DNA"/>
</dbReference>
<feature type="transmembrane region" description="Helical" evidence="7">
    <location>
        <begin position="79"/>
        <end position="97"/>
    </location>
</feature>
<evidence type="ECO:0000256" key="7">
    <source>
        <dbReference type="SAM" id="Phobius"/>
    </source>
</evidence>
<dbReference type="InterPro" id="IPR049177">
    <property type="entry name" value="MgtC_SapB_SrpB_YhiD_N"/>
</dbReference>
<evidence type="ECO:0000256" key="1">
    <source>
        <dbReference type="ARBA" id="ARBA00004651"/>
    </source>
</evidence>
<evidence type="ECO:0000256" key="4">
    <source>
        <dbReference type="ARBA" id="ARBA00022692"/>
    </source>
</evidence>
<dbReference type="RefSeq" id="WP_373308247.1">
    <property type="nucleotide sequence ID" value="NZ_BOOF01000004.1"/>
</dbReference>
<evidence type="ECO:0000259" key="8">
    <source>
        <dbReference type="Pfam" id="PF02308"/>
    </source>
</evidence>
<evidence type="ECO:0000313" key="10">
    <source>
        <dbReference type="Proteomes" id="UP000660454"/>
    </source>
</evidence>
<keyword evidence="5 7" id="KW-1133">Transmembrane helix</keyword>
<dbReference type="PANTHER" id="PTHR33778:SF1">
    <property type="entry name" value="MAGNESIUM TRANSPORTER YHID-RELATED"/>
    <property type="match status" value="1"/>
</dbReference>
<feature type="domain" description="MgtC/SapB/SrpB/YhiD N-terminal" evidence="8">
    <location>
        <begin position="20"/>
        <end position="147"/>
    </location>
</feature>
<evidence type="ECO:0000256" key="3">
    <source>
        <dbReference type="ARBA" id="ARBA00022475"/>
    </source>
</evidence>
<evidence type="ECO:0000256" key="6">
    <source>
        <dbReference type="ARBA" id="ARBA00023136"/>
    </source>
</evidence>
<sequence length="240" mass="25111">MTPISLMVSPVAWWQPAVDLAIALVLSAAIGLEREIRQKSAGLRTHTLVGFGAALFMLVSKYGFSDILGDSVVLDPSRVAAQIVSGIGFIGGGLIFVRRDAVKGLTTAAAVWLTAGVGMAAGAGLWLLAVLATVGNFVVMLGLTPLAARLPRSKHAQSRLRLSYLDGRGVLRQALAECTGRRFVVDELSLEQPGRGQDTGAVTVTLLIHGPGSIGDLTSRLAEIEGVLTVSCDDANAQHF</sequence>
<evidence type="ECO:0000256" key="2">
    <source>
        <dbReference type="ARBA" id="ARBA00009298"/>
    </source>
</evidence>
<keyword evidence="4 7" id="KW-0812">Transmembrane</keyword>
<keyword evidence="10" id="KW-1185">Reference proteome</keyword>
<gene>
    <name evidence="9" type="ORF">Msi02_10470</name>
</gene>
<feature type="transmembrane region" description="Helical" evidence="7">
    <location>
        <begin position="41"/>
        <end position="59"/>
    </location>
</feature>
<proteinExistence type="inferred from homology"/>
<reference evidence="9 10" key="1">
    <citation type="submission" date="2021-01" db="EMBL/GenBank/DDBJ databases">
        <title>Whole genome shotgun sequence of Microbispora siamensis NBRC 104113.</title>
        <authorList>
            <person name="Komaki H."/>
            <person name="Tamura T."/>
        </authorList>
    </citation>
    <scope>NUCLEOTIDE SEQUENCE [LARGE SCALE GENOMIC DNA]</scope>
    <source>
        <strain evidence="9 10">NBRC 104113</strain>
    </source>
</reference>